<keyword evidence="2" id="KW-0496">Mitochondrion</keyword>
<dbReference type="EMBL" id="JMSE01001474">
    <property type="protein sequence ID" value="KDN60782.1"/>
    <property type="molecule type" value="Genomic_DNA"/>
</dbReference>
<dbReference type="AlphaFoldDB" id="A0A066WVU6"/>
<evidence type="ECO:0000256" key="1">
    <source>
        <dbReference type="ARBA" id="ARBA00004173"/>
    </source>
</evidence>
<sequence length="179" mass="20386">METDIDSIFCGRPRIYSQTDASNGFWGIPVRPGDRHKAAFVGPGGMWEYSGMPQGLKGAPSTYARFGDLVFGHHVISGKKIPSVMGYLPHLKTSLFIFVDDHNMMSETFEDHFHFLAHHYFPRVAWAPIGLSGSKTFLFDDHANSVGFEIREGRVRPSLKHRTKFAKWKEEYRQEPPKT</sequence>
<dbReference type="HOGENOM" id="CLU_1503355_0_0_1"/>
<name>A0A066WVU6_COLSU</name>
<dbReference type="InterPro" id="IPR000477">
    <property type="entry name" value="RT_dom"/>
</dbReference>
<dbReference type="Gene3D" id="3.30.70.270">
    <property type="match status" value="1"/>
</dbReference>
<keyword evidence="5" id="KW-1185">Reference proteome</keyword>
<accession>A0A066WVU6</accession>
<dbReference type="PANTHER" id="PTHR33064:SF37">
    <property type="entry name" value="RIBONUCLEASE H"/>
    <property type="match status" value="1"/>
</dbReference>
<dbReference type="InterPro" id="IPR051320">
    <property type="entry name" value="Viral_Replic_Matur_Polypro"/>
</dbReference>
<dbReference type="Pfam" id="PF00078">
    <property type="entry name" value="RVT_1"/>
    <property type="match status" value="1"/>
</dbReference>
<organism evidence="4 5">
    <name type="scientific">Colletotrichum sublineola</name>
    <name type="common">Sorghum anthracnose fungus</name>
    <dbReference type="NCBI Taxonomy" id="1173701"/>
    <lineage>
        <taxon>Eukaryota</taxon>
        <taxon>Fungi</taxon>
        <taxon>Dikarya</taxon>
        <taxon>Ascomycota</taxon>
        <taxon>Pezizomycotina</taxon>
        <taxon>Sordariomycetes</taxon>
        <taxon>Hypocreomycetidae</taxon>
        <taxon>Glomerellales</taxon>
        <taxon>Glomerellaceae</taxon>
        <taxon>Colletotrichum</taxon>
        <taxon>Colletotrichum graminicola species complex</taxon>
    </lineage>
</organism>
<reference evidence="5" key="1">
    <citation type="journal article" date="2014" name="Genome Announc.">
        <title>Draft genome sequence of Colletotrichum sublineola, a destructive pathogen of cultivated sorghum.</title>
        <authorList>
            <person name="Baroncelli R."/>
            <person name="Sanz-Martin J.M."/>
            <person name="Rech G.E."/>
            <person name="Sukno S.A."/>
            <person name="Thon M.R."/>
        </authorList>
    </citation>
    <scope>NUCLEOTIDE SEQUENCE [LARGE SCALE GENOMIC DNA]</scope>
    <source>
        <strain evidence="5">TX430BB</strain>
    </source>
</reference>
<evidence type="ECO:0000256" key="2">
    <source>
        <dbReference type="ARBA" id="ARBA00023128"/>
    </source>
</evidence>
<dbReference type="SUPFAM" id="SSF56672">
    <property type="entry name" value="DNA/RNA polymerases"/>
    <property type="match status" value="1"/>
</dbReference>
<dbReference type="eggNOG" id="KOG0017">
    <property type="taxonomic scope" value="Eukaryota"/>
</dbReference>
<protein>
    <recommendedName>
        <fullName evidence="3">Reverse transcriptase domain-containing protein</fullName>
    </recommendedName>
</protein>
<dbReference type="STRING" id="1173701.A0A066WVU6"/>
<dbReference type="Proteomes" id="UP000027238">
    <property type="component" value="Unassembled WGS sequence"/>
</dbReference>
<evidence type="ECO:0000313" key="5">
    <source>
        <dbReference type="Proteomes" id="UP000027238"/>
    </source>
</evidence>
<dbReference type="InterPro" id="IPR043502">
    <property type="entry name" value="DNA/RNA_pol_sf"/>
</dbReference>
<evidence type="ECO:0000313" key="4">
    <source>
        <dbReference type="EMBL" id="KDN60782.1"/>
    </source>
</evidence>
<comment type="caution">
    <text evidence="4">The sequence shown here is derived from an EMBL/GenBank/DDBJ whole genome shotgun (WGS) entry which is preliminary data.</text>
</comment>
<proteinExistence type="predicted"/>
<gene>
    <name evidence="4" type="ORF">CSUB01_05974</name>
</gene>
<dbReference type="OrthoDB" id="5053384at2759"/>
<feature type="domain" description="Reverse transcriptase" evidence="3">
    <location>
        <begin position="14"/>
        <end position="149"/>
    </location>
</feature>
<evidence type="ECO:0000259" key="3">
    <source>
        <dbReference type="Pfam" id="PF00078"/>
    </source>
</evidence>
<dbReference type="InterPro" id="IPR043128">
    <property type="entry name" value="Rev_trsase/Diguanyl_cyclase"/>
</dbReference>
<dbReference type="PANTHER" id="PTHR33064">
    <property type="entry name" value="POL PROTEIN"/>
    <property type="match status" value="1"/>
</dbReference>
<comment type="subcellular location">
    <subcellularLocation>
        <location evidence="1">Mitochondrion</location>
    </subcellularLocation>
</comment>
<dbReference type="GO" id="GO:0005739">
    <property type="term" value="C:mitochondrion"/>
    <property type="evidence" value="ECO:0007669"/>
    <property type="project" value="UniProtKB-SubCell"/>
</dbReference>